<evidence type="ECO:0000313" key="1">
    <source>
        <dbReference type="EMBL" id="TFK60948.1"/>
    </source>
</evidence>
<reference evidence="1 2" key="1">
    <citation type="journal article" date="2019" name="Nat. Ecol. Evol.">
        <title>Megaphylogeny resolves global patterns of mushroom evolution.</title>
        <authorList>
            <person name="Varga T."/>
            <person name="Krizsan K."/>
            <person name="Foldi C."/>
            <person name="Dima B."/>
            <person name="Sanchez-Garcia M."/>
            <person name="Sanchez-Ramirez S."/>
            <person name="Szollosi G.J."/>
            <person name="Szarkandi J.G."/>
            <person name="Papp V."/>
            <person name="Albert L."/>
            <person name="Andreopoulos W."/>
            <person name="Angelini C."/>
            <person name="Antonin V."/>
            <person name="Barry K.W."/>
            <person name="Bougher N.L."/>
            <person name="Buchanan P."/>
            <person name="Buyck B."/>
            <person name="Bense V."/>
            <person name="Catcheside P."/>
            <person name="Chovatia M."/>
            <person name="Cooper J."/>
            <person name="Damon W."/>
            <person name="Desjardin D."/>
            <person name="Finy P."/>
            <person name="Geml J."/>
            <person name="Haridas S."/>
            <person name="Hughes K."/>
            <person name="Justo A."/>
            <person name="Karasinski D."/>
            <person name="Kautmanova I."/>
            <person name="Kiss B."/>
            <person name="Kocsube S."/>
            <person name="Kotiranta H."/>
            <person name="LaButti K.M."/>
            <person name="Lechner B.E."/>
            <person name="Liimatainen K."/>
            <person name="Lipzen A."/>
            <person name="Lukacs Z."/>
            <person name="Mihaltcheva S."/>
            <person name="Morgado L.N."/>
            <person name="Niskanen T."/>
            <person name="Noordeloos M.E."/>
            <person name="Ohm R.A."/>
            <person name="Ortiz-Santana B."/>
            <person name="Ovrebo C."/>
            <person name="Racz N."/>
            <person name="Riley R."/>
            <person name="Savchenko A."/>
            <person name="Shiryaev A."/>
            <person name="Soop K."/>
            <person name="Spirin V."/>
            <person name="Szebenyi C."/>
            <person name="Tomsovsky M."/>
            <person name="Tulloss R.E."/>
            <person name="Uehling J."/>
            <person name="Grigoriev I.V."/>
            <person name="Vagvolgyi C."/>
            <person name="Papp T."/>
            <person name="Martin F.M."/>
            <person name="Miettinen O."/>
            <person name="Hibbett D.S."/>
            <person name="Nagy L.G."/>
        </authorList>
    </citation>
    <scope>NUCLEOTIDE SEQUENCE [LARGE SCALE GENOMIC DNA]</scope>
    <source>
        <strain evidence="1 2">NL-1719</strain>
    </source>
</reference>
<gene>
    <name evidence="1" type="ORF">BDN72DRAFT_489942</name>
</gene>
<name>A0ACD3A546_9AGAR</name>
<evidence type="ECO:0000313" key="2">
    <source>
        <dbReference type="Proteomes" id="UP000308600"/>
    </source>
</evidence>
<accession>A0ACD3A546</accession>
<proteinExistence type="predicted"/>
<keyword evidence="2" id="KW-1185">Reference proteome</keyword>
<dbReference type="Proteomes" id="UP000308600">
    <property type="component" value="Unassembled WGS sequence"/>
</dbReference>
<organism evidence="1 2">
    <name type="scientific">Pluteus cervinus</name>
    <dbReference type="NCBI Taxonomy" id="181527"/>
    <lineage>
        <taxon>Eukaryota</taxon>
        <taxon>Fungi</taxon>
        <taxon>Dikarya</taxon>
        <taxon>Basidiomycota</taxon>
        <taxon>Agaricomycotina</taxon>
        <taxon>Agaricomycetes</taxon>
        <taxon>Agaricomycetidae</taxon>
        <taxon>Agaricales</taxon>
        <taxon>Pluteineae</taxon>
        <taxon>Pluteaceae</taxon>
        <taxon>Pluteus</taxon>
    </lineage>
</organism>
<protein>
    <submittedName>
        <fullName evidence="1">Uncharacterized protein</fullName>
    </submittedName>
</protein>
<dbReference type="EMBL" id="ML208713">
    <property type="protein sequence ID" value="TFK60948.1"/>
    <property type="molecule type" value="Genomic_DNA"/>
</dbReference>
<sequence length="70" mass="8126">MDLAIHECCISCVYTLLTSATCIDFVDIHVHVHISLHLVFHCSYIYIYYFTIFPLYSYATCPRLCPSTRS</sequence>